<dbReference type="InterPro" id="IPR032881">
    <property type="entry name" value="Oberon-like_PHD"/>
</dbReference>
<feature type="domain" description="DUF7615" evidence="8">
    <location>
        <begin position="474"/>
        <end position="579"/>
    </location>
</feature>
<dbReference type="InterPro" id="IPR055508">
    <property type="entry name" value="DUF7081"/>
</dbReference>
<sequence>MICRHGSHEVRNLSYYSLDRLLLSSLEKINFDFYFKHDAFRDVSRVNIHDNGHILRARCKMNYNIASSFAVGAQTTISGLQLALDLGFHYVFLEGTTFPVCWGSWQILLNLNLMELDNTKENNGSTPRKRENSLHLSPVLPDASGLGLPYAPEDWPKKGDMWAWKVGRRVAITGHFLDRYLYPPKRFPKLEDLGRKRGLASKLSVERYVKMVFPDADMNAFFASFSWKIPAKKHSLTNVAQAFFDEREVPVSDPQSDGLKCKAGNKKCNSLFAEAESPSLVSLPCDLCCSEPRFCRDCCCILCSKTIDLKFGGYSYIKCEAMVDGYICGHVAHLNCALRCYMAGTVGGYIGLDAEYYCRRCDTKSSLVSHVTMLLKTCESIDSRDEIEKIINIGLCVIRGSQNTNARGLLNRIESAIKELKSGTSLEDIWKVKESDSAISTGIFHNGNGELEPRNQDAADKPCLGSVLSISSNYHSEYLKIEYEIDQVLQALRKAQETEYKIAEERFYGQRNYLRHLYQQLEKERSELQDQPYGNEADASLNAVLNRVDQIKYEVLRLKEMEEVANGFGKTPKSILKEYFD</sequence>
<evidence type="ECO:0000259" key="8">
    <source>
        <dbReference type="Pfam" id="PF24590"/>
    </source>
</evidence>
<feature type="domain" description="Oberon-like PHD finger" evidence="6">
    <location>
        <begin position="264"/>
        <end position="395"/>
    </location>
</feature>
<reference evidence="9 10" key="1">
    <citation type="journal article" date="2024" name="G3 (Bethesda)">
        <title>Genome assembly of Hibiscus sabdariffa L. provides insights into metabolisms of medicinal natural products.</title>
        <authorList>
            <person name="Kim T."/>
        </authorList>
    </citation>
    <scope>NUCLEOTIDE SEQUENCE [LARGE SCALE GENOMIC DNA]</scope>
    <source>
        <strain evidence="9">TK-2024</strain>
        <tissue evidence="9">Old leaves</tissue>
    </source>
</reference>
<evidence type="ECO:0000313" key="9">
    <source>
        <dbReference type="EMBL" id="KAK9033431.1"/>
    </source>
</evidence>
<accession>A0ABR2T7F5</accession>
<evidence type="ECO:0000256" key="1">
    <source>
        <dbReference type="ARBA" id="ARBA00004123"/>
    </source>
</evidence>
<evidence type="ECO:0000259" key="7">
    <source>
        <dbReference type="Pfam" id="PF23299"/>
    </source>
</evidence>
<evidence type="ECO:0008006" key="11">
    <source>
        <dbReference type="Google" id="ProtNLM"/>
    </source>
</evidence>
<protein>
    <recommendedName>
        <fullName evidence="11">Oberon PHD finger domain-containing protein</fullName>
    </recommendedName>
</protein>
<gene>
    <name evidence="9" type="ORF">V6N11_018464</name>
</gene>
<keyword evidence="2" id="KW-0479">Metal-binding</keyword>
<dbReference type="Pfam" id="PF23299">
    <property type="entry name" value="DUF7081"/>
    <property type="match status" value="1"/>
</dbReference>
<keyword evidence="10" id="KW-1185">Reference proteome</keyword>
<dbReference type="PANTHER" id="PTHR33345:SF6">
    <property type="entry name" value="OS03G0747200 PROTEIN"/>
    <property type="match status" value="1"/>
</dbReference>
<dbReference type="PANTHER" id="PTHR33345">
    <property type="entry name" value="ADAPTER PROTEIN, PUTATIVE-RELATED"/>
    <property type="match status" value="1"/>
</dbReference>
<comment type="subcellular location">
    <subcellularLocation>
        <location evidence="1">Nucleus</location>
    </subcellularLocation>
</comment>
<keyword evidence="4" id="KW-0862">Zinc</keyword>
<feature type="domain" description="DUF7081" evidence="7">
    <location>
        <begin position="138"/>
        <end position="231"/>
    </location>
</feature>
<organism evidence="9 10">
    <name type="scientific">Hibiscus sabdariffa</name>
    <name type="common">roselle</name>
    <dbReference type="NCBI Taxonomy" id="183260"/>
    <lineage>
        <taxon>Eukaryota</taxon>
        <taxon>Viridiplantae</taxon>
        <taxon>Streptophyta</taxon>
        <taxon>Embryophyta</taxon>
        <taxon>Tracheophyta</taxon>
        <taxon>Spermatophyta</taxon>
        <taxon>Magnoliopsida</taxon>
        <taxon>eudicotyledons</taxon>
        <taxon>Gunneridae</taxon>
        <taxon>Pentapetalae</taxon>
        <taxon>rosids</taxon>
        <taxon>malvids</taxon>
        <taxon>Malvales</taxon>
        <taxon>Malvaceae</taxon>
        <taxon>Malvoideae</taxon>
        <taxon>Hibiscus</taxon>
    </lineage>
</organism>
<comment type="caution">
    <text evidence="9">The sequence shown here is derived from an EMBL/GenBank/DDBJ whole genome shotgun (WGS) entry which is preliminary data.</text>
</comment>
<evidence type="ECO:0000259" key="6">
    <source>
        <dbReference type="Pfam" id="PF07227"/>
    </source>
</evidence>
<name>A0ABR2T7F5_9ROSI</name>
<proteinExistence type="predicted"/>
<evidence type="ECO:0000256" key="2">
    <source>
        <dbReference type="ARBA" id="ARBA00022723"/>
    </source>
</evidence>
<keyword evidence="3" id="KW-0863">Zinc-finger</keyword>
<keyword evidence="5" id="KW-0539">Nucleus</keyword>
<evidence type="ECO:0000256" key="4">
    <source>
        <dbReference type="ARBA" id="ARBA00022833"/>
    </source>
</evidence>
<evidence type="ECO:0000256" key="3">
    <source>
        <dbReference type="ARBA" id="ARBA00022771"/>
    </source>
</evidence>
<dbReference type="EMBL" id="JBBPBN010000008">
    <property type="protein sequence ID" value="KAK9033431.1"/>
    <property type="molecule type" value="Genomic_DNA"/>
</dbReference>
<evidence type="ECO:0000313" key="10">
    <source>
        <dbReference type="Proteomes" id="UP001396334"/>
    </source>
</evidence>
<dbReference type="Pfam" id="PF24590">
    <property type="entry name" value="DUF7615"/>
    <property type="match status" value="1"/>
</dbReference>
<dbReference type="Proteomes" id="UP001396334">
    <property type="component" value="Unassembled WGS sequence"/>
</dbReference>
<evidence type="ECO:0000256" key="5">
    <source>
        <dbReference type="ARBA" id="ARBA00023242"/>
    </source>
</evidence>
<dbReference type="InterPro" id="IPR056034">
    <property type="entry name" value="DUF7615"/>
</dbReference>
<dbReference type="Pfam" id="PF07227">
    <property type="entry name" value="PHD_Oberon"/>
    <property type="match status" value="1"/>
</dbReference>